<comment type="caution">
    <text evidence="2">The sequence shown here is derived from an EMBL/GenBank/DDBJ whole genome shotgun (WGS) entry which is preliminary data.</text>
</comment>
<sequence>MATLDGNARWQRSMATLGHLDCFRTQESRDSGATSASMRRSPSVCVDNTSDQTINDSEINDSNIQRLRLTATGNVGVVPPIEVPEMPATVTAHRPASTQTPTRRKPGLANLDD</sequence>
<feature type="region of interest" description="Disordered" evidence="1">
    <location>
        <begin position="86"/>
        <end position="113"/>
    </location>
</feature>
<evidence type="ECO:0000313" key="2">
    <source>
        <dbReference type="EMBL" id="TWU20456.1"/>
    </source>
</evidence>
<feature type="compositionally biased region" description="Polar residues" evidence="1">
    <location>
        <begin position="31"/>
        <end position="52"/>
    </location>
</feature>
<evidence type="ECO:0000256" key="1">
    <source>
        <dbReference type="SAM" id="MobiDB-lite"/>
    </source>
</evidence>
<dbReference type="EMBL" id="SJPT01000008">
    <property type="protein sequence ID" value="TWU20456.1"/>
    <property type="molecule type" value="Genomic_DNA"/>
</dbReference>
<dbReference type="RefSeq" id="WP_146596400.1">
    <property type="nucleotide sequence ID" value="NZ_SJPT01000008.1"/>
</dbReference>
<feature type="region of interest" description="Disordered" evidence="1">
    <location>
        <begin position="27"/>
        <end position="52"/>
    </location>
</feature>
<dbReference type="Proteomes" id="UP000316304">
    <property type="component" value="Unassembled WGS sequence"/>
</dbReference>
<protein>
    <submittedName>
        <fullName evidence="2">Uncharacterized protein</fullName>
    </submittedName>
</protein>
<name>A0A5C6CAQ0_9BACT</name>
<reference evidence="2 3" key="1">
    <citation type="submission" date="2019-02" db="EMBL/GenBank/DDBJ databases">
        <title>Deep-cultivation of Planctomycetes and their phenomic and genomic characterization uncovers novel biology.</title>
        <authorList>
            <person name="Wiegand S."/>
            <person name="Jogler M."/>
            <person name="Boedeker C."/>
            <person name="Pinto D."/>
            <person name="Vollmers J."/>
            <person name="Rivas-Marin E."/>
            <person name="Kohn T."/>
            <person name="Peeters S.H."/>
            <person name="Heuer A."/>
            <person name="Rast P."/>
            <person name="Oberbeckmann S."/>
            <person name="Bunk B."/>
            <person name="Jeske O."/>
            <person name="Meyerdierks A."/>
            <person name="Storesund J.E."/>
            <person name="Kallscheuer N."/>
            <person name="Luecker S."/>
            <person name="Lage O.M."/>
            <person name="Pohl T."/>
            <person name="Merkel B.J."/>
            <person name="Hornburger P."/>
            <person name="Mueller R.-W."/>
            <person name="Bruemmer F."/>
            <person name="Labrenz M."/>
            <person name="Spormann A.M."/>
            <person name="Op Den Camp H."/>
            <person name="Overmann J."/>
            <person name="Amann R."/>
            <person name="Jetten M.S.M."/>
            <person name="Mascher T."/>
            <person name="Medema M.H."/>
            <person name="Devos D.P."/>
            <person name="Kaster A.-K."/>
            <person name="Ovreas L."/>
            <person name="Rohde M."/>
            <person name="Galperin M.Y."/>
            <person name="Jogler C."/>
        </authorList>
    </citation>
    <scope>NUCLEOTIDE SEQUENCE [LARGE SCALE GENOMIC DNA]</scope>
    <source>
        <strain evidence="2 3">Pla52o</strain>
    </source>
</reference>
<keyword evidence="3" id="KW-1185">Reference proteome</keyword>
<dbReference type="AlphaFoldDB" id="A0A5C6CAQ0"/>
<proteinExistence type="predicted"/>
<accession>A0A5C6CAQ0</accession>
<organism evidence="2 3">
    <name type="scientific">Novipirellula galeiformis</name>
    <dbReference type="NCBI Taxonomy" id="2528004"/>
    <lineage>
        <taxon>Bacteria</taxon>
        <taxon>Pseudomonadati</taxon>
        <taxon>Planctomycetota</taxon>
        <taxon>Planctomycetia</taxon>
        <taxon>Pirellulales</taxon>
        <taxon>Pirellulaceae</taxon>
        <taxon>Novipirellula</taxon>
    </lineage>
</organism>
<evidence type="ECO:0000313" key="3">
    <source>
        <dbReference type="Proteomes" id="UP000316304"/>
    </source>
</evidence>
<gene>
    <name evidence="2" type="ORF">Pla52o_43340</name>
</gene>